<sequence length="2760" mass="304327">MRQLLKKYTGIFYVLLLLLVTAMNSHAQSVQVIGSSLDSNKIAVNNTVTVTDDTYFNPIKHPKLETPYSVKNVITLKINEYSRLSLPATFTASVKVRITYATSDTTTDTISQTLAINYTATDAYTSRSSFVFNNSHQVKVEVLSVNVNAAKDILPALTLENEMYLKLTYKMEYTDAIKILTTKGLTEGGDELEVSWEPAEGADVYDLEWTYIDSTALYRYGTPLDTEALFRNNATRVTITGHTYNIPLIFDARGVVFYRVRSVQERTGNVRIETAWSSKYPDGLGRYDFNGHERKLNWQSAINFAEEGKRKVVVNYFDGSLHSRQTVTKDNITHTAVVAETMYDYQGRPAIQVMPAPTLVNAVKYFKEFNNAANGAEYDKSQYDSMTVGVPAMSSLSGANLYYSPNNPDTATRANRFLPNANGYAFAQTEYTQDNTGRISRQSGVGEVFKLGSNHETRFMYGSPAQEELDLLFGTDVGEKTHYFKNSVRDANGQIAVTYVDMHGRTIATALAGKADSANLNGLPGVTGLSYIDTLSGPGRNVIKDLTLENTQSQLVPIEGLYTFRYKLDTPSVKLQTCPTGPVIKFPVLYDLEITITDDVNNSSLPDSLPYVRVLRNYTPGIDPLANIKAKNIDTSFSIQLKRGNYQITKRLVVNSDALAYYRDSIFMTRLCKTLNDFVNDQRYLQSTTECLPSCQACLVKIGTWDNYRANYMSVNQVRDTAASRGAAWAAYSVAVDACNALCDSVAQSTDVLKQLLQDVTPPSGQYAMPDNLSIYSIFYTDGVPNTKQVPYQDSLLVYLDANGKRDTVYDEKSGAWVIPQKLTVEQFGAKFKPSWANALLKYHPEYCRYLAYLKFKDSYDWDDKFSKTELYYQADNAGYLNPLGDATYNYFTTVAAKADPITQNTKIANALKQVMASYPDKSTGASIYTMAVVRLKCPEDGSCISANKTPQQAFGGLTCSPDYDMAWRTFREMYLTAKHNLIDAEIDAANCSGIKKVSSDELMNAGFQTVFNTASKVLASKGPSYLGTDTAKAKTAIRAEKDTLYAQNCRAYIADWIGKLSPCIDSLALTDTIIPRLVEVCKQGSDDNHPLGASSVAPASTYKYRSFQAVLDEYYKSRKNAVAYSCNAYLITAPAPYDQPAPLFDVTIYSKPDTCLCTKLNSLQSEYVNNSSSDVKDTSFAAYLKRTKGISMSQADLELLLNSCNGGGTCVSLANPVTIPPAMQCNSGSSCVTCSAIGILNREYNGKYPGYEPKKSDDSVQLLKNQLFENYMNVRLGFKKHYWEYLEFMETCGADTMEMNSYGSARNTYPVGTQNNVSVSCQNYQQILADFKALHPVSQGDYFAVTKKIPLTSVTHLLNDGSTAFSSTSSLAAGIVLEGGTKSVLRDNLNFNWAIIARDALISSASISLYARVGQDLISSGGVISRASQFDLSSGNASNAHRNGSGGLIYAYFERATDSALANVSVWAKGAGSTAKNRLAVGAFPVGYSNSNYINQPCTELVKDVFGRFIGYNNQGLIFRLSNEDTSSYKNIVFWGKTDSAAATPAYLTVTYTASRCEEFTAYYNERTGNTGKTSDVNAAYYKVCGNFPGICDPGFEPTNGPMLCGKESAVFASVPDLISNCSDSAFFVYSKGYEIYNAYRDSLRNNFDKIYRDTAIAGGQRELYTLGYSTSEYQYTLYYYDQAGNLTRTVPPAGVAIDRSAAWKAKLAAARKAGTSWTPGHQMATEYRYNTLNQVLSKKTPDDSISNYWYDKLGRVVVSQNAKQALTKNYSYTNYDALGRVVEVGELSSATAMTSTISRNEQSLASWFNAAAATRTDITKTVYDIAYYASDTILNQDNLRNRVSWTAIFDNAAALSTANGLDYASGIFYSYDIHGNVKSLLQDFRHGNMLINGNRFKTINYGYDLISGKVNYVAYQPGKKDAFYHRYRYDAENRLTNVETSHDSIYWENDAYYEYYKHGPLARAVIGQQQVQGIDYAYTLQGWLKGINSTVLRPSFDMGGDGKNGSQVAKDAFGFAIHYFDNRDYTPVSAAIKPFAAAVSNSPLFNGNISAISQSVSTLGTPLEYRYSYDVLNRLTALVPAKGLDTLQNSWTNGFGSVPDFKEVITYDPNGNILSYIRNGNKTFAGSSIGMDSLTYHYRPGTNKLSYVTDLVKGGNYGNDIDNQQVDNYRYDSIGNMVSDVRAGVDSIKWNVYGKIARIYKHDTTSIIYAYDAAGNRISKSVISKAKDTVQTFYVRDATGNILSTYAYRDTSVNKGQLSQIEVNLFGSSRLGMTTLATNVQDPTPAPKTNMIGLGFGENITFTRGKKFFELTNHLGNVLATVSDRKVGVSVNNATIDSYNPVINSAQEYYPFGMLMPGRGGRIGVGKNVAGSTVIVGGDTIPATLVVNQRAGNTPGVYMAKEVIDFVDGFISADEDSFTTVIVDQAMADPGTESGVSYGIDGKGYRYGFNGKENDGEVKGEGNEQDYGMRVYDPRIGKFLSVDPLTMLYPHYTPYQFAGNTPLQAIDLDGAEEWKVTNKKGEQGEVANGPWKNPEEAQKAVDAGMIVPQKAVIQGANNKLYKKENKNNVEKKSTSSFKEAINSLYFIWSMITFDPSQPTASQPNSTTPAGQVLDMVVPMIPYEAIFEGTIGKYILNATPAIKKAAPIVNKVTRYLEMMKPKDEYDVVKTLYRGTTGSETGGTIIFLTEDPKVALTYVKNGGQVMQYQISKISIKLLEMSGELELKTGIHTISGTVNNEYMFKGKEIVEALNKLATPTK</sequence>
<dbReference type="Proteomes" id="UP000183788">
    <property type="component" value="Unassembled WGS sequence"/>
</dbReference>
<evidence type="ECO:0000313" key="2">
    <source>
        <dbReference type="EMBL" id="SFW81842.1"/>
    </source>
</evidence>
<keyword evidence="1" id="KW-0732">Signal</keyword>
<name>A0A1K1SC87_9BACT</name>
<feature type="signal peptide" evidence="1">
    <location>
        <begin position="1"/>
        <end position="27"/>
    </location>
</feature>
<dbReference type="PANTHER" id="PTHR32305:SF15">
    <property type="entry name" value="PROTEIN RHSA-RELATED"/>
    <property type="match status" value="1"/>
</dbReference>
<dbReference type="Gene3D" id="2.180.10.10">
    <property type="entry name" value="RHS repeat-associated core"/>
    <property type="match status" value="1"/>
</dbReference>
<protein>
    <submittedName>
        <fullName evidence="3">RHS repeat-associated core domain-containing protein</fullName>
    </submittedName>
</protein>
<organism evidence="2 4">
    <name type="scientific">Chitinophaga sancti</name>
    <dbReference type="NCBI Taxonomy" id="1004"/>
    <lineage>
        <taxon>Bacteria</taxon>
        <taxon>Pseudomonadati</taxon>
        <taxon>Bacteroidota</taxon>
        <taxon>Chitinophagia</taxon>
        <taxon>Chitinophagales</taxon>
        <taxon>Chitinophagaceae</taxon>
        <taxon>Chitinophaga</taxon>
    </lineage>
</organism>
<evidence type="ECO:0000256" key="1">
    <source>
        <dbReference type="SAM" id="SignalP"/>
    </source>
</evidence>
<evidence type="ECO:0000313" key="3">
    <source>
        <dbReference type="EMBL" id="WQG90794.1"/>
    </source>
</evidence>
<dbReference type="RefSeq" id="WP_083571755.1">
    <property type="nucleotide sequence ID" value="NZ_CP139972.1"/>
</dbReference>
<dbReference type="Proteomes" id="UP001326715">
    <property type="component" value="Chromosome"/>
</dbReference>
<dbReference type="InterPro" id="IPR050708">
    <property type="entry name" value="T6SS_VgrG/RHS"/>
</dbReference>
<proteinExistence type="predicted"/>
<dbReference type="OrthoDB" id="2972467at2"/>
<dbReference type="PANTHER" id="PTHR32305">
    <property type="match status" value="1"/>
</dbReference>
<dbReference type="EMBL" id="CP140154">
    <property type="protein sequence ID" value="WQG90794.1"/>
    <property type="molecule type" value="Genomic_DNA"/>
</dbReference>
<gene>
    <name evidence="2" type="ORF">SAMN05661012_05151</name>
    <name evidence="3" type="ORF">SR876_04745</name>
</gene>
<accession>A0A1K1SC87</accession>
<evidence type="ECO:0000313" key="4">
    <source>
        <dbReference type="Proteomes" id="UP000183788"/>
    </source>
</evidence>
<dbReference type="NCBIfam" id="TIGR03696">
    <property type="entry name" value="Rhs_assc_core"/>
    <property type="match status" value="1"/>
</dbReference>
<reference evidence="3 5" key="2">
    <citation type="submission" date="2023-11" db="EMBL/GenBank/DDBJ databases">
        <title>MicrobeMod: A computational toolkit for identifying prokaryotic methylation and restriction-modification with nanopore sequencing.</title>
        <authorList>
            <person name="Crits-Christoph A."/>
            <person name="Kang S.C."/>
            <person name="Lee H."/>
            <person name="Ostrov N."/>
        </authorList>
    </citation>
    <scope>NUCLEOTIDE SEQUENCE [LARGE SCALE GENOMIC DNA]</scope>
    <source>
        <strain evidence="3 5">ATCC 23090</strain>
    </source>
</reference>
<dbReference type="STRING" id="1004.SAMN05661012_05151"/>
<reference evidence="2 4" key="1">
    <citation type="submission" date="2016-11" db="EMBL/GenBank/DDBJ databases">
        <authorList>
            <person name="Jaros S."/>
            <person name="Januszkiewicz K."/>
            <person name="Wedrychowicz H."/>
        </authorList>
    </citation>
    <scope>NUCLEOTIDE SEQUENCE [LARGE SCALE GENOMIC DNA]</scope>
    <source>
        <strain evidence="2 4">DSM 784</strain>
    </source>
</reference>
<dbReference type="EMBL" id="FPIZ01000020">
    <property type="protein sequence ID" value="SFW81842.1"/>
    <property type="molecule type" value="Genomic_DNA"/>
</dbReference>
<evidence type="ECO:0000313" key="5">
    <source>
        <dbReference type="Proteomes" id="UP001326715"/>
    </source>
</evidence>
<dbReference type="InterPro" id="IPR022385">
    <property type="entry name" value="Rhs_assc_core"/>
</dbReference>
<keyword evidence="5" id="KW-1185">Reference proteome</keyword>
<feature type="chain" id="PRO_5013289797" evidence="1">
    <location>
        <begin position="28"/>
        <end position="2760"/>
    </location>
</feature>